<dbReference type="GO" id="GO:0016020">
    <property type="term" value="C:membrane"/>
    <property type="evidence" value="ECO:0007669"/>
    <property type="project" value="UniProtKB-ARBA"/>
</dbReference>
<keyword evidence="4 5" id="KW-0472">Membrane</keyword>
<feature type="transmembrane region" description="Helical" evidence="5">
    <location>
        <begin position="146"/>
        <end position="165"/>
    </location>
</feature>
<feature type="transmembrane region" description="Helical" evidence="5">
    <location>
        <begin position="364"/>
        <end position="385"/>
    </location>
</feature>
<dbReference type="GO" id="GO:0035435">
    <property type="term" value="P:phosphate ion transmembrane transport"/>
    <property type="evidence" value="ECO:0007669"/>
    <property type="project" value="TreeGrafter"/>
</dbReference>
<feature type="transmembrane region" description="Helical" evidence="5">
    <location>
        <begin position="522"/>
        <end position="541"/>
    </location>
</feature>
<name>A0A644ZDU0_9ZZZZ</name>
<accession>A0A644ZDU0</accession>
<dbReference type="AlphaFoldDB" id="A0A644ZDU0"/>
<dbReference type="GO" id="GO:0012505">
    <property type="term" value="C:endomembrane system"/>
    <property type="evidence" value="ECO:0007669"/>
    <property type="project" value="UniProtKB-SubCell"/>
</dbReference>
<comment type="subcellular location">
    <subcellularLocation>
        <location evidence="1">Endomembrane system</location>
        <topology evidence="1">Multi-pass membrane protein</topology>
    </subcellularLocation>
</comment>
<dbReference type="SUPFAM" id="SSF103473">
    <property type="entry name" value="MFS general substrate transporter"/>
    <property type="match status" value="1"/>
</dbReference>
<keyword evidence="2 5" id="KW-0812">Transmembrane</keyword>
<gene>
    <name evidence="7" type="ORF">SDC9_85663</name>
</gene>
<organism evidence="7">
    <name type="scientific">bioreactor metagenome</name>
    <dbReference type="NCBI Taxonomy" id="1076179"/>
    <lineage>
        <taxon>unclassified sequences</taxon>
        <taxon>metagenomes</taxon>
        <taxon>ecological metagenomes</taxon>
    </lineage>
</organism>
<evidence type="ECO:0000313" key="7">
    <source>
        <dbReference type="EMBL" id="MPM39032.1"/>
    </source>
</evidence>
<sequence length="550" mass="59612">MPWHGRHHSRCAVVPNTVAGTHSPRRHFYRHGLHEWAQHALRGSQPCGAWLSHEPSGQFRRCPDLSYSCGAGGHGQRHHFDHQQVLIHPNGPCAEFARGLFGNIDDKVSPIGRILQRGNTANWGKAKQEDRVETQSATSDAPSYRWVVWSLLVATYMVSFFHRMAISVVKEPLMEQFSLSLSDFGMLASMYFYAYCLAQIPCGIMVDSIGVRRTAAISVTLAGVATIAFGCTTSPTALYISRFAVGLGVASSFVCVMKAQSQWFREREFSTLAGVCLFVGNLGSICAQAPLGMFVAVCSMRTAFLAIGCGTLVLALLCLLFVRNKPEDIGLSTAVSSGTDTPSIPLRRSLISILKNRHLLAIDIFYFFVGSQLLGFAGAWSISFLRDSYGIHLAVASKLASVQLLAFMLGSLVLGYASDHYGKRKIFITAPFLVVCLVWFFLAFGGADASLAAGVTLLGVAGFFSGAFSVMMTLCKEVSPRELTGTSIAMLNTFGFLGIAISTPLYGKLVEIYSVETSNHHAALLLLAGMNLAGCVCSFFFRESGGENLQ</sequence>
<dbReference type="Gene3D" id="1.20.1250.20">
    <property type="entry name" value="MFS general substrate transporter like domains"/>
    <property type="match status" value="2"/>
</dbReference>
<dbReference type="InterPro" id="IPR051337">
    <property type="entry name" value="OPA_Antiporter"/>
</dbReference>
<dbReference type="PANTHER" id="PTHR43826:SF3">
    <property type="entry name" value="GLUCOSE-6-PHOSPHATE EXCHANGER SLC37A4"/>
    <property type="match status" value="1"/>
</dbReference>
<feature type="transmembrane region" description="Helical" evidence="5">
    <location>
        <begin position="391"/>
        <end position="414"/>
    </location>
</feature>
<keyword evidence="3 5" id="KW-1133">Transmembrane helix</keyword>
<evidence type="ECO:0000256" key="3">
    <source>
        <dbReference type="ARBA" id="ARBA00022989"/>
    </source>
</evidence>
<dbReference type="PROSITE" id="PS50850">
    <property type="entry name" value="MFS"/>
    <property type="match status" value="1"/>
</dbReference>
<reference evidence="7" key="1">
    <citation type="submission" date="2019-08" db="EMBL/GenBank/DDBJ databases">
        <authorList>
            <person name="Kucharzyk K."/>
            <person name="Murdoch R.W."/>
            <person name="Higgins S."/>
            <person name="Loffler F."/>
        </authorList>
    </citation>
    <scope>NUCLEOTIDE SEQUENCE</scope>
</reference>
<evidence type="ECO:0000259" key="6">
    <source>
        <dbReference type="PROSITE" id="PS50850"/>
    </source>
</evidence>
<proteinExistence type="predicted"/>
<feature type="transmembrane region" description="Helical" evidence="5">
    <location>
        <begin position="269"/>
        <end position="291"/>
    </location>
</feature>
<feature type="transmembrane region" description="Helical" evidence="5">
    <location>
        <begin position="483"/>
        <end position="502"/>
    </location>
</feature>
<feature type="transmembrane region" description="Helical" evidence="5">
    <location>
        <begin position="236"/>
        <end position="257"/>
    </location>
</feature>
<feature type="transmembrane region" description="Helical" evidence="5">
    <location>
        <begin position="426"/>
        <end position="445"/>
    </location>
</feature>
<dbReference type="InterPro" id="IPR011701">
    <property type="entry name" value="MFS"/>
</dbReference>
<evidence type="ECO:0000256" key="2">
    <source>
        <dbReference type="ARBA" id="ARBA00022692"/>
    </source>
</evidence>
<dbReference type="Pfam" id="PF07690">
    <property type="entry name" value="MFS_1"/>
    <property type="match status" value="1"/>
</dbReference>
<dbReference type="EMBL" id="VSSQ01008500">
    <property type="protein sequence ID" value="MPM39032.1"/>
    <property type="molecule type" value="Genomic_DNA"/>
</dbReference>
<dbReference type="InterPro" id="IPR036259">
    <property type="entry name" value="MFS_trans_sf"/>
</dbReference>
<evidence type="ECO:0000256" key="4">
    <source>
        <dbReference type="ARBA" id="ARBA00023136"/>
    </source>
</evidence>
<feature type="transmembrane region" description="Helical" evidence="5">
    <location>
        <begin position="451"/>
        <end position="471"/>
    </location>
</feature>
<dbReference type="GO" id="GO:0061513">
    <property type="term" value="F:glucose 6-phosphate:phosphate antiporter activity"/>
    <property type="evidence" value="ECO:0007669"/>
    <property type="project" value="TreeGrafter"/>
</dbReference>
<comment type="caution">
    <text evidence="7">The sequence shown here is derived from an EMBL/GenBank/DDBJ whole genome shotgun (WGS) entry which is preliminary data.</text>
</comment>
<evidence type="ECO:0000256" key="5">
    <source>
        <dbReference type="SAM" id="Phobius"/>
    </source>
</evidence>
<feature type="transmembrane region" description="Helical" evidence="5">
    <location>
        <begin position="177"/>
        <end position="198"/>
    </location>
</feature>
<evidence type="ECO:0000256" key="1">
    <source>
        <dbReference type="ARBA" id="ARBA00004127"/>
    </source>
</evidence>
<feature type="transmembrane region" description="Helical" evidence="5">
    <location>
        <begin position="210"/>
        <end position="230"/>
    </location>
</feature>
<dbReference type="InterPro" id="IPR020846">
    <property type="entry name" value="MFS_dom"/>
</dbReference>
<protein>
    <recommendedName>
        <fullName evidence="6">Major facilitator superfamily (MFS) profile domain-containing protein</fullName>
    </recommendedName>
</protein>
<feature type="domain" description="Major facilitator superfamily (MFS) profile" evidence="6">
    <location>
        <begin position="148"/>
        <end position="546"/>
    </location>
</feature>
<dbReference type="PANTHER" id="PTHR43826">
    <property type="entry name" value="GLUCOSE-6-PHOSPHATE EXCHANGER SLC37A4"/>
    <property type="match status" value="1"/>
</dbReference>
<feature type="transmembrane region" description="Helical" evidence="5">
    <location>
        <begin position="303"/>
        <end position="322"/>
    </location>
</feature>